<dbReference type="PROSITE" id="PS50011">
    <property type="entry name" value="PROTEIN_KINASE_DOM"/>
    <property type="match status" value="1"/>
</dbReference>
<name>A0A6A6W5G3_9PEZI</name>
<accession>A0A6A6W5G3</accession>
<dbReference type="PANTHER" id="PTHR44167">
    <property type="entry name" value="OVARIAN-SPECIFIC SERINE/THREONINE-PROTEIN KINASE LOK-RELATED"/>
    <property type="match status" value="1"/>
</dbReference>
<dbReference type="InterPro" id="IPR011009">
    <property type="entry name" value="Kinase-like_dom_sf"/>
</dbReference>
<protein>
    <recommendedName>
        <fullName evidence="1">Protein kinase domain-containing protein</fullName>
    </recommendedName>
</protein>
<dbReference type="GO" id="GO:0044773">
    <property type="term" value="P:mitotic DNA damage checkpoint signaling"/>
    <property type="evidence" value="ECO:0007669"/>
    <property type="project" value="TreeGrafter"/>
</dbReference>
<keyword evidence="3" id="KW-1185">Reference proteome</keyword>
<dbReference type="Proteomes" id="UP000799437">
    <property type="component" value="Unassembled WGS sequence"/>
</dbReference>
<sequence>MIVNVVTEPDELTTKDLIAQATVLTGCYQFTLDHLTDGASFWLVGRDSAADFRIAVSPQSSIRSRHAVFSFHAQSFAFSIRAAHKGVRHLSVNGGTVGRDSKGLLKNCLITMGDLVFDYHYTPWAYSAIFDAEKTATIRRLVGDTVPPIMPPTPDPDALEIGQYVLAQHAGKGGSGTVSMGVSTGHKLVAIKNRYCRDTFAIERAKNQIPNMESLSKNSENSEPKPRILQLLEAKWQFNPDAQARPADSNMVYFVSHAYLSITLADLIKKGHKYTERTFVNILEAVASLHRQGWIHRDIKPANIGFTNDKDDWAVYSTSTILSECLRRPTLPNLGATAPYLT</sequence>
<dbReference type="EMBL" id="ML996573">
    <property type="protein sequence ID" value="KAF2757274.1"/>
    <property type="molecule type" value="Genomic_DNA"/>
</dbReference>
<evidence type="ECO:0000313" key="3">
    <source>
        <dbReference type="Proteomes" id="UP000799437"/>
    </source>
</evidence>
<reference evidence="2" key="1">
    <citation type="journal article" date="2020" name="Stud. Mycol.">
        <title>101 Dothideomycetes genomes: a test case for predicting lifestyles and emergence of pathogens.</title>
        <authorList>
            <person name="Haridas S."/>
            <person name="Albert R."/>
            <person name="Binder M."/>
            <person name="Bloem J."/>
            <person name="Labutti K."/>
            <person name="Salamov A."/>
            <person name="Andreopoulos B."/>
            <person name="Baker S."/>
            <person name="Barry K."/>
            <person name="Bills G."/>
            <person name="Bluhm B."/>
            <person name="Cannon C."/>
            <person name="Castanera R."/>
            <person name="Culley D."/>
            <person name="Daum C."/>
            <person name="Ezra D."/>
            <person name="Gonzalez J."/>
            <person name="Henrissat B."/>
            <person name="Kuo A."/>
            <person name="Liang C."/>
            <person name="Lipzen A."/>
            <person name="Lutzoni F."/>
            <person name="Magnuson J."/>
            <person name="Mondo S."/>
            <person name="Nolan M."/>
            <person name="Ohm R."/>
            <person name="Pangilinan J."/>
            <person name="Park H.-J."/>
            <person name="Ramirez L."/>
            <person name="Alfaro M."/>
            <person name="Sun H."/>
            <person name="Tritt A."/>
            <person name="Yoshinaga Y."/>
            <person name="Zwiers L.-H."/>
            <person name="Turgeon B."/>
            <person name="Goodwin S."/>
            <person name="Spatafora J."/>
            <person name="Crous P."/>
            <person name="Grigoriev I."/>
        </authorList>
    </citation>
    <scope>NUCLEOTIDE SEQUENCE</scope>
    <source>
        <strain evidence="2">CBS 121739</strain>
    </source>
</reference>
<dbReference type="Gene3D" id="1.10.510.10">
    <property type="entry name" value="Transferase(Phosphotransferase) domain 1"/>
    <property type="match status" value="1"/>
</dbReference>
<dbReference type="GO" id="GO:0005524">
    <property type="term" value="F:ATP binding"/>
    <property type="evidence" value="ECO:0007669"/>
    <property type="project" value="InterPro"/>
</dbReference>
<dbReference type="AlphaFoldDB" id="A0A6A6W5G3"/>
<feature type="domain" description="Protein kinase" evidence="1">
    <location>
        <begin position="164"/>
        <end position="342"/>
    </location>
</feature>
<dbReference type="PANTHER" id="PTHR44167:SF24">
    <property type="entry name" value="SERINE_THREONINE-PROTEIN KINASE CHK2"/>
    <property type="match status" value="1"/>
</dbReference>
<dbReference type="GO" id="GO:0005634">
    <property type="term" value="C:nucleus"/>
    <property type="evidence" value="ECO:0007669"/>
    <property type="project" value="TreeGrafter"/>
</dbReference>
<dbReference type="InterPro" id="IPR000719">
    <property type="entry name" value="Prot_kinase_dom"/>
</dbReference>
<dbReference type="GeneID" id="54489281"/>
<evidence type="ECO:0000313" key="2">
    <source>
        <dbReference type="EMBL" id="KAF2757274.1"/>
    </source>
</evidence>
<dbReference type="RefSeq" id="XP_033599725.1">
    <property type="nucleotide sequence ID" value="XM_033748227.1"/>
</dbReference>
<proteinExistence type="predicted"/>
<evidence type="ECO:0000259" key="1">
    <source>
        <dbReference type="PROSITE" id="PS50011"/>
    </source>
</evidence>
<dbReference type="SUPFAM" id="SSF56112">
    <property type="entry name" value="Protein kinase-like (PK-like)"/>
    <property type="match status" value="1"/>
</dbReference>
<dbReference type="GO" id="GO:0004674">
    <property type="term" value="F:protein serine/threonine kinase activity"/>
    <property type="evidence" value="ECO:0007669"/>
    <property type="project" value="TreeGrafter"/>
</dbReference>
<organism evidence="2 3">
    <name type="scientific">Pseudovirgaria hyperparasitica</name>
    <dbReference type="NCBI Taxonomy" id="470096"/>
    <lineage>
        <taxon>Eukaryota</taxon>
        <taxon>Fungi</taxon>
        <taxon>Dikarya</taxon>
        <taxon>Ascomycota</taxon>
        <taxon>Pezizomycotina</taxon>
        <taxon>Dothideomycetes</taxon>
        <taxon>Dothideomycetes incertae sedis</taxon>
        <taxon>Acrospermales</taxon>
        <taxon>Acrospermaceae</taxon>
        <taxon>Pseudovirgaria</taxon>
    </lineage>
</organism>
<dbReference type="OrthoDB" id="5979581at2759"/>
<dbReference type="Pfam" id="PF00069">
    <property type="entry name" value="Pkinase"/>
    <property type="match status" value="1"/>
</dbReference>
<gene>
    <name evidence="2" type="ORF">EJ05DRAFT_511109</name>
</gene>